<evidence type="ECO:0000256" key="5">
    <source>
        <dbReference type="ARBA" id="ARBA00023136"/>
    </source>
</evidence>
<comment type="caution">
    <text evidence="7">The sequence shown here is derived from an EMBL/GenBank/DDBJ whole genome shotgun (WGS) entry which is preliminary data.</text>
</comment>
<dbReference type="PANTHER" id="PTHR32196">
    <property type="entry name" value="ABC TRANSPORTER PERMEASE PROTEIN YPHD-RELATED-RELATED"/>
    <property type="match status" value="1"/>
</dbReference>
<evidence type="ECO:0000256" key="1">
    <source>
        <dbReference type="ARBA" id="ARBA00004651"/>
    </source>
</evidence>
<dbReference type="AlphaFoldDB" id="A0A9D1T9U9"/>
<evidence type="ECO:0000256" key="4">
    <source>
        <dbReference type="ARBA" id="ARBA00022989"/>
    </source>
</evidence>
<comment type="subcellular location">
    <subcellularLocation>
        <location evidence="1">Cell membrane</location>
        <topology evidence="1">Multi-pass membrane protein</topology>
    </subcellularLocation>
</comment>
<dbReference type="GO" id="GO:0022857">
    <property type="term" value="F:transmembrane transporter activity"/>
    <property type="evidence" value="ECO:0007669"/>
    <property type="project" value="InterPro"/>
</dbReference>
<feature type="transmembrane region" description="Helical" evidence="6">
    <location>
        <begin position="87"/>
        <end position="106"/>
    </location>
</feature>
<dbReference type="Pfam" id="PF02653">
    <property type="entry name" value="BPD_transp_2"/>
    <property type="match status" value="1"/>
</dbReference>
<dbReference type="GO" id="GO:0005886">
    <property type="term" value="C:plasma membrane"/>
    <property type="evidence" value="ECO:0007669"/>
    <property type="project" value="UniProtKB-SubCell"/>
</dbReference>
<name>A0A9D1T9U9_9FIRM</name>
<feature type="transmembrane region" description="Helical" evidence="6">
    <location>
        <begin position="197"/>
        <end position="215"/>
    </location>
</feature>
<keyword evidence="3 6" id="KW-0812">Transmembrane</keyword>
<evidence type="ECO:0000313" key="7">
    <source>
        <dbReference type="EMBL" id="HIV24775.1"/>
    </source>
</evidence>
<keyword evidence="4 6" id="KW-1133">Transmembrane helix</keyword>
<organism evidence="7 8">
    <name type="scientific">Candidatus Scatomonas pullistercoris</name>
    <dbReference type="NCBI Taxonomy" id="2840920"/>
    <lineage>
        <taxon>Bacteria</taxon>
        <taxon>Bacillati</taxon>
        <taxon>Bacillota</taxon>
        <taxon>Clostridia</taxon>
        <taxon>Lachnospirales</taxon>
        <taxon>Lachnospiraceae</taxon>
        <taxon>Lachnospiraceae incertae sedis</taxon>
        <taxon>Candidatus Scatomonas</taxon>
    </lineage>
</organism>
<keyword evidence="5 6" id="KW-0472">Membrane</keyword>
<feature type="transmembrane region" description="Helical" evidence="6">
    <location>
        <begin position="29"/>
        <end position="49"/>
    </location>
</feature>
<dbReference type="Proteomes" id="UP000824169">
    <property type="component" value="Unassembled WGS sequence"/>
</dbReference>
<accession>A0A9D1T9U9</accession>
<evidence type="ECO:0000256" key="6">
    <source>
        <dbReference type="SAM" id="Phobius"/>
    </source>
</evidence>
<protein>
    <submittedName>
        <fullName evidence="7">Galactose/methyl galactoside ABC transporter permease MglC</fullName>
    </submittedName>
</protein>
<dbReference type="CDD" id="cd06579">
    <property type="entry name" value="TM_PBP1_transp_AraH_like"/>
    <property type="match status" value="1"/>
</dbReference>
<evidence type="ECO:0000256" key="3">
    <source>
        <dbReference type="ARBA" id="ARBA00022692"/>
    </source>
</evidence>
<feature type="transmembrane region" description="Helical" evidence="6">
    <location>
        <begin position="244"/>
        <end position="262"/>
    </location>
</feature>
<feature type="transmembrane region" description="Helical" evidence="6">
    <location>
        <begin position="283"/>
        <end position="313"/>
    </location>
</feature>
<dbReference type="InterPro" id="IPR001851">
    <property type="entry name" value="ABC_transp_permease"/>
</dbReference>
<gene>
    <name evidence="7" type="primary">mglC</name>
    <name evidence="7" type="ORF">IAB71_03160</name>
</gene>
<evidence type="ECO:0000256" key="2">
    <source>
        <dbReference type="ARBA" id="ARBA00022475"/>
    </source>
</evidence>
<dbReference type="PANTHER" id="PTHR32196:SF18">
    <property type="entry name" value="GALACTOSE_METHYL GALACTOSIDE IMPORT PERMEASE PROTEIN MGLC"/>
    <property type="match status" value="1"/>
</dbReference>
<proteinExistence type="predicted"/>
<feature type="transmembrane region" description="Helical" evidence="6">
    <location>
        <begin position="325"/>
        <end position="343"/>
    </location>
</feature>
<sequence>MRHDRRGKKVKTNSAGIGKTLKHLFTEKIIYVVLIVLVIAIICIEPRFLSLTNLQNILAQSSTRIIIALGAGMVLMVRGCDLSTGRMIGLAAVISASLLQTADYAYRMYPGLAELPLIVPLLLVVALCAVLGLLSGACVAVLKVPPIIATLAMQLVLYGACSIYFDREPYGAQPIGGITSDLTDIGIGSLKIGPVRIPYLTIIAVAAIVVMWVLWNKTKFGKHMYAVGGNPDAAQVSGVNVKKILMITYSLGAVMYAVAAVLEVGRIGTASNTTGNGYEMDAIASCVVGGVSMSGGIGSVGGIVTGVFIFTVINYGLSFIGVNMYWQYIVKGLIILLAVIIDMRKYAKRK</sequence>
<dbReference type="NCBIfam" id="NF007014">
    <property type="entry name" value="PRK09478.1"/>
    <property type="match status" value="1"/>
</dbReference>
<reference evidence="7" key="2">
    <citation type="journal article" date="2021" name="PeerJ">
        <title>Extensive microbial diversity within the chicken gut microbiome revealed by metagenomics and culture.</title>
        <authorList>
            <person name="Gilroy R."/>
            <person name="Ravi A."/>
            <person name="Getino M."/>
            <person name="Pursley I."/>
            <person name="Horton D.L."/>
            <person name="Alikhan N.F."/>
            <person name="Baker D."/>
            <person name="Gharbi K."/>
            <person name="Hall N."/>
            <person name="Watson M."/>
            <person name="Adriaenssens E.M."/>
            <person name="Foster-Nyarko E."/>
            <person name="Jarju S."/>
            <person name="Secka A."/>
            <person name="Antonio M."/>
            <person name="Oren A."/>
            <person name="Chaudhuri R.R."/>
            <person name="La Ragione R."/>
            <person name="Hildebrand F."/>
            <person name="Pallen M.J."/>
        </authorList>
    </citation>
    <scope>NUCLEOTIDE SEQUENCE</scope>
    <source>
        <strain evidence="7">CHK188-20938</strain>
    </source>
</reference>
<evidence type="ECO:0000313" key="8">
    <source>
        <dbReference type="Proteomes" id="UP000824169"/>
    </source>
</evidence>
<feature type="transmembrane region" description="Helical" evidence="6">
    <location>
        <begin position="118"/>
        <end position="142"/>
    </location>
</feature>
<keyword evidence="2" id="KW-1003">Cell membrane</keyword>
<reference evidence="7" key="1">
    <citation type="submission" date="2020-10" db="EMBL/GenBank/DDBJ databases">
        <authorList>
            <person name="Gilroy R."/>
        </authorList>
    </citation>
    <scope>NUCLEOTIDE SEQUENCE</scope>
    <source>
        <strain evidence="7">CHK188-20938</strain>
    </source>
</reference>
<dbReference type="EMBL" id="DVOO01000010">
    <property type="protein sequence ID" value="HIV24775.1"/>
    <property type="molecule type" value="Genomic_DNA"/>
</dbReference>